<dbReference type="AlphaFoldDB" id="A0A450YQ38"/>
<organism evidence="13">
    <name type="scientific">Candidatus Kentrum sp. TC</name>
    <dbReference type="NCBI Taxonomy" id="2126339"/>
    <lineage>
        <taxon>Bacteria</taxon>
        <taxon>Pseudomonadati</taxon>
        <taxon>Pseudomonadota</taxon>
        <taxon>Gammaproteobacteria</taxon>
        <taxon>Candidatus Kentrum</taxon>
    </lineage>
</organism>
<dbReference type="EC" id="2.4.1.182" evidence="3 11"/>
<dbReference type="GO" id="GO:0005543">
    <property type="term" value="F:phospholipid binding"/>
    <property type="evidence" value="ECO:0007669"/>
    <property type="project" value="TreeGrafter"/>
</dbReference>
<dbReference type="GO" id="GO:0009245">
    <property type="term" value="P:lipid A biosynthetic process"/>
    <property type="evidence" value="ECO:0007669"/>
    <property type="project" value="UniProtKB-UniRule"/>
</dbReference>
<evidence type="ECO:0000256" key="6">
    <source>
        <dbReference type="ARBA" id="ARBA00022556"/>
    </source>
</evidence>
<evidence type="ECO:0000256" key="10">
    <source>
        <dbReference type="ARBA" id="ARBA00048975"/>
    </source>
</evidence>
<dbReference type="PANTHER" id="PTHR30372:SF4">
    <property type="entry name" value="LIPID-A-DISACCHARIDE SYNTHASE, MITOCHONDRIAL-RELATED"/>
    <property type="match status" value="1"/>
</dbReference>
<evidence type="ECO:0000256" key="4">
    <source>
        <dbReference type="ARBA" id="ARBA00020902"/>
    </source>
</evidence>
<protein>
    <recommendedName>
        <fullName evidence="4 11">Lipid-A-disaccharide synthase</fullName>
        <ecNumber evidence="3 11">2.4.1.182</ecNumber>
    </recommendedName>
</protein>
<dbReference type="EMBL" id="CAADFT010000024">
    <property type="protein sequence ID" value="VFK43250.1"/>
    <property type="molecule type" value="Genomic_DNA"/>
</dbReference>
<evidence type="ECO:0000256" key="9">
    <source>
        <dbReference type="ARBA" id="ARBA00023098"/>
    </source>
</evidence>
<keyword evidence="7 11" id="KW-0328">Glycosyltransferase</keyword>
<gene>
    <name evidence="11" type="primary">lpxB</name>
    <name evidence="13" type="ORF">BECKTC1821D_GA0114238_101732</name>
    <name evidence="12" type="ORF">BECKTC1821E_GA0114239_10247</name>
</gene>
<proteinExistence type="inferred from homology"/>
<comment type="pathway">
    <text evidence="11">Bacterial outer membrane biogenesis; LPS lipid A biosynthesis.</text>
</comment>
<reference evidence="13" key="1">
    <citation type="submission" date="2019-02" db="EMBL/GenBank/DDBJ databases">
        <authorList>
            <person name="Gruber-Vodicka R. H."/>
            <person name="Seah K. B. B."/>
        </authorList>
    </citation>
    <scope>NUCLEOTIDE SEQUENCE</scope>
    <source>
        <strain evidence="13">BECK_BZ123</strain>
        <strain evidence="12">BECK_BZ125</strain>
    </source>
</reference>
<keyword evidence="9 11" id="KW-0443">Lipid metabolism</keyword>
<evidence type="ECO:0000256" key="1">
    <source>
        <dbReference type="ARBA" id="ARBA00002056"/>
    </source>
</evidence>
<evidence type="ECO:0000256" key="11">
    <source>
        <dbReference type="HAMAP-Rule" id="MF_00392"/>
    </source>
</evidence>
<evidence type="ECO:0000256" key="3">
    <source>
        <dbReference type="ARBA" id="ARBA00012687"/>
    </source>
</evidence>
<evidence type="ECO:0000256" key="5">
    <source>
        <dbReference type="ARBA" id="ARBA00022516"/>
    </source>
</evidence>
<comment type="similarity">
    <text evidence="2 11">Belongs to the LpxB family.</text>
</comment>
<keyword evidence="5 11" id="KW-0444">Lipid biosynthesis</keyword>
<evidence type="ECO:0000256" key="2">
    <source>
        <dbReference type="ARBA" id="ARBA00007868"/>
    </source>
</evidence>
<dbReference type="EMBL" id="CAADFS010000017">
    <property type="protein sequence ID" value="VFK43660.1"/>
    <property type="molecule type" value="Genomic_DNA"/>
</dbReference>
<sequence length="390" mass="43301">MTNPLRIAIVAGEPSGDLLGADLLRALARHRPHIRIEGIGGPQMIAAGCRSLYPMERLAVAGLSEALIRIPEILLIRARLERHLHRNPPDVFIGIDAPDFNLFLERKLRGNGIPVVHYVSPTVWAWRGYRVKKIARSVDSMLTLFPFETKIYVRNRIPVRFVGHPLADAIPEEPDREKARRELSLPHTAKIIALLPGSRLNEVKAMAVLMIRTARRLYEQRRDLRFVVPLINAVTRDYFHKVHAREGSDLPITVIDKRSRAAMTAANAVLVAVGTATLEALLLQRPMVIALRVSPLTYHIGKRLATVSQAGLPNLLAGHPLVPEFIQHDATPENLGDALLEILDNPRGTETQREFRKIGAMLRRGASESAASAVLELLASRDSESKATLL</sequence>
<evidence type="ECO:0000256" key="7">
    <source>
        <dbReference type="ARBA" id="ARBA00022676"/>
    </source>
</evidence>
<name>A0A450YQ38_9GAMM</name>
<comment type="catalytic activity">
    <reaction evidence="10 11">
        <text>a lipid X + a UDP-2-N,3-O-bis[(3R)-3-hydroxyacyl]-alpha-D-glucosamine = a lipid A disaccharide + UDP + H(+)</text>
        <dbReference type="Rhea" id="RHEA:67828"/>
        <dbReference type="ChEBI" id="CHEBI:15378"/>
        <dbReference type="ChEBI" id="CHEBI:58223"/>
        <dbReference type="ChEBI" id="CHEBI:137748"/>
        <dbReference type="ChEBI" id="CHEBI:176338"/>
        <dbReference type="ChEBI" id="CHEBI:176343"/>
        <dbReference type="EC" id="2.4.1.182"/>
    </reaction>
</comment>
<dbReference type="HAMAP" id="MF_00392">
    <property type="entry name" value="LpxB"/>
    <property type="match status" value="1"/>
</dbReference>
<dbReference type="GO" id="GO:0016020">
    <property type="term" value="C:membrane"/>
    <property type="evidence" value="ECO:0007669"/>
    <property type="project" value="GOC"/>
</dbReference>
<evidence type="ECO:0000313" key="12">
    <source>
        <dbReference type="EMBL" id="VFK43250.1"/>
    </source>
</evidence>
<keyword evidence="6 11" id="KW-0441">Lipid A biosynthesis</keyword>
<dbReference type="InterPro" id="IPR003835">
    <property type="entry name" value="Glyco_trans_19"/>
</dbReference>
<evidence type="ECO:0000313" key="13">
    <source>
        <dbReference type="EMBL" id="VFK43660.1"/>
    </source>
</evidence>
<comment type="function">
    <text evidence="1 11">Condensation of UDP-2,3-diacylglucosamine and 2,3-diacylglucosamine-1-phosphate to form lipid A disaccharide, a precursor of lipid A, a phosphorylated glycolipid that anchors the lipopolysaccharide to the outer membrane of the cell.</text>
</comment>
<dbReference type="GO" id="GO:0008915">
    <property type="term" value="F:lipid-A-disaccharide synthase activity"/>
    <property type="evidence" value="ECO:0007669"/>
    <property type="project" value="UniProtKB-UniRule"/>
</dbReference>
<keyword evidence="8 11" id="KW-0808">Transferase</keyword>
<evidence type="ECO:0000256" key="8">
    <source>
        <dbReference type="ARBA" id="ARBA00022679"/>
    </source>
</evidence>
<dbReference type="Pfam" id="PF02684">
    <property type="entry name" value="LpxB"/>
    <property type="match status" value="1"/>
</dbReference>
<accession>A0A450YQ38</accession>
<dbReference type="PANTHER" id="PTHR30372">
    <property type="entry name" value="LIPID-A-DISACCHARIDE SYNTHASE"/>
    <property type="match status" value="1"/>
</dbReference>
<dbReference type="UniPathway" id="UPA00973"/>
<dbReference type="SUPFAM" id="SSF53756">
    <property type="entry name" value="UDP-Glycosyltransferase/glycogen phosphorylase"/>
    <property type="match status" value="1"/>
</dbReference>
<dbReference type="NCBIfam" id="TIGR00215">
    <property type="entry name" value="lpxB"/>
    <property type="match status" value="1"/>
</dbReference>